<evidence type="ECO:0000313" key="16">
    <source>
        <dbReference type="Proteomes" id="UP000028760"/>
    </source>
</evidence>
<evidence type="ECO:0000259" key="14">
    <source>
        <dbReference type="PROSITE" id="PS50041"/>
    </source>
</evidence>
<dbReference type="SUPFAM" id="SSF56436">
    <property type="entry name" value="C-type lectin-like"/>
    <property type="match status" value="1"/>
</dbReference>
<dbReference type="InterPro" id="IPR051505">
    <property type="entry name" value="C-type_lectin_domain"/>
</dbReference>
<dbReference type="CTD" id="161198"/>
<dbReference type="GeneID" id="103153845"/>
<evidence type="ECO:0000256" key="7">
    <source>
        <dbReference type="ARBA" id="ARBA00022989"/>
    </source>
</evidence>
<dbReference type="Ensembl" id="ENSPFOT00000020419.1">
    <property type="protein sequence ID" value="ENSPFOP00000020395.1"/>
    <property type="gene ID" value="ENSPFOG00000020269.1"/>
</dbReference>
<dbReference type="AlphaFoldDB" id="A0A087YQU2"/>
<evidence type="ECO:0000256" key="11">
    <source>
        <dbReference type="SAM" id="Phobius"/>
    </source>
</evidence>
<keyword evidence="5 12" id="KW-0732">Signal</keyword>
<organism evidence="15 16">
    <name type="scientific">Poecilia formosa</name>
    <name type="common">Amazon molly</name>
    <name type="synonym">Limia formosa</name>
    <dbReference type="NCBI Taxonomy" id="48698"/>
    <lineage>
        <taxon>Eukaryota</taxon>
        <taxon>Metazoa</taxon>
        <taxon>Chordata</taxon>
        <taxon>Craniata</taxon>
        <taxon>Vertebrata</taxon>
        <taxon>Euteleostomi</taxon>
        <taxon>Actinopterygii</taxon>
        <taxon>Neopterygii</taxon>
        <taxon>Teleostei</taxon>
        <taxon>Neoteleostei</taxon>
        <taxon>Acanthomorphata</taxon>
        <taxon>Ovalentaria</taxon>
        <taxon>Atherinomorphae</taxon>
        <taxon>Cyprinodontiformes</taxon>
        <taxon>Poeciliidae</taxon>
        <taxon>Poeciliinae</taxon>
        <taxon>Poecilia</taxon>
    </lineage>
</organism>
<keyword evidence="8 11" id="KW-0472">Membrane</keyword>
<reference evidence="15" key="3">
    <citation type="submission" date="2025-09" db="UniProtKB">
        <authorList>
            <consortium name="Ensembl"/>
        </authorList>
    </citation>
    <scope>IDENTIFICATION</scope>
</reference>
<dbReference type="PROSITE" id="PS01187">
    <property type="entry name" value="EGF_CA"/>
    <property type="match status" value="1"/>
</dbReference>
<evidence type="ECO:0000256" key="5">
    <source>
        <dbReference type="ARBA" id="ARBA00022729"/>
    </source>
</evidence>
<dbReference type="OMA" id="GEPTVWR"/>
<dbReference type="SMART" id="SM00179">
    <property type="entry name" value="EGF_CA"/>
    <property type="match status" value="1"/>
</dbReference>
<dbReference type="eggNOG" id="KOG1219">
    <property type="taxonomic scope" value="Eukaryota"/>
</dbReference>
<comment type="caution">
    <text evidence="10">Lacks conserved residue(s) required for the propagation of feature annotation.</text>
</comment>
<dbReference type="RefSeq" id="XP_007574975.1">
    <property type="nucleotide sequence ID" value="XM_007574913.2"/>
</dbReference>
<evidence type="ECO:0000256" key="1">
    <source>
        <dbReference type="ARBA" id="ARBA00004479"/>
    </source>
</evidence>
<name>A0A087YQU2_POEFO</name>
<dbReference type="GO" id="GO:0005509">
    <property type="term" value="F:calcium ion binding"/>
    <property type="evidence" value="ECO:0007669"/>
    <property type="project" value="InterPro"/>
</dbReference>
<dbReference type="SUPFAM" id="SSF57196">
    <property type="entry name" value="EGF/Laminin"/>
    <property type="match status" value="1"/>
</dbReference>
<dbReference type="GO" id="GO:0016020">
    <property type="term" value="C:membrane"/>
    <property type="evidence" value="ECO:0007669"/>
    <property type="project" value="UniProtKB-SubCell"/>
</dbReference>
<feature type="signal peptide" evidence="12">
    <location>
        <begin position="1"/>
        <end position="24"/>
    </location>
</feature>
<dbReference type="InterPro" id="IPR001881">
    <property type="entry name" value="EGF-like_Ca-bd_dom"/>
</dbReference>
<dbReference type="SMART" id="SM00034">
    <property type="entry name" value="CLECT"/>
    <property type="match status" value="1"/>
</dbReference>
<dbReference type="InterPro" id="IPR000152">
    <property type="entry name" value="EGF-type_Asp/Asn_hydroxyl_site"/>
</dbReference>
<feature type="transmembrane region" description="Helical" evidence="11">
    <location>
        <begin position="321"/>
        <end position="346"/>
    </location>
</feature>
<dbReference type="OrthoDB" id="9890094at2759"/>
<sequence length="356" mass="39603">MEFWLCCWWSSLWMFVFVLRNVSTNLSSHTKYSLSNSKASFDQAMMNCHPGVLPSVATQQELQEIFQLLNKSKSFQENTTVWVGLRKLKNRCSTDEQPLRGFKWVENGSQEASAVNWLEKPKLTCAELLCGALRRQHVQAEVTWGLIPTSCKTHYHFICKGSDAHTELQLKTSPTTSKPASATFRPNVPISEPESCEHSRDPKHPSIRFLMADSSNGNKILVECWSAVKLDLFCSGVPAVWRVLDGSPANFSIICQKCKEGFQKDGSGFCVDVDECSTGNPCKHTCQNTEGSYRCVCADEQDSSCEDAAPATSDKKSLSHILIPVLAVVAVLLVILVIVGVVKCCLQRRKKMKAKS</sequence>
<evidence type="ECO:0000256" key="9">
    <source>
        <dbReference type="ARBA" id="ARBA00023157"/>
    </source>
</evidence>
<proteinExistence type="predicted"/>
<evidence type="ECO:0000256" key="10">
    <source>
        <dbReference type="PROSITE-ProRule" id="PRU00076"/>
    </source>
</evidence>
<dbReference type="EMBL" id="AYCK01016338">
    <property type="status" value="NOT_ANNOTATED_CDS"/>
    <property type="molecule type" value="Genomic_DNA"/>
</dbReference>
<keyword evidence="3" id="KW-0597">Phosphoprotein</keyword>
<dbReference type="PROSITE" id="PS00010">
    <property type="entry name" value="ASX_HYDROXYL"/>
    <property type="match status" value="1"/>
</dbReference>
<dbReference type="GO" id="GO:0030246">
    <property type="term" value="F:carbohydrate binding"/>
    <property type="evidence" value="ECO:0007669"/>
    <property type="project" value="UniProtKB-KW"/>
</dbReference>
<dbReference type="GeneTree" id="ENSGT01030000234930"/>
<keyword evidence="16" id="KW-1185">Reference proteome</keyword>
<reference evidence="16" key="1">
    <citation type="submission" date="2013-10" db="EMBL/GenBank/DDBJ databases">
        <authorList>
            <person name="Schartl M."/>
            <person name="Warren W."/>
        </authorList>
    </citation>
    <scope>NUCLEOTIDE SEQUENCE [LARGE SCALE GENOMIC DNA]</scope>
    <source>
        <strain evidence="16">female</strain>
    </source>
</reference>
<evidence type="ECO:0000256" key="12">
    <source>
        <dbReference type="SAM" id="SignalP"/>
    </source>
</evidence>
<evidence type="ECO:0000256" key="6">
    <source>
        <dbReference type="ARBA" id="ARBA00022734"/>
    </source>
</evidence>
<reference evidence="15" key="2">
    <citation type="submission" date="2025-08" db="UniProtKB">
        <authorList>
            <consortium name="Ensembl"/>
        </authorList>
    </citation>
    <scope>IDENTIFICATION</scope>
</reference>
<dbReference type="Pfam" id="PF07645">
    <property type="entry name" value="EGF_CA"/>
    <property type="match status" value="1"/>
</dbReference>
<evidence type="ECO:0000259" key="13">
    <source>
        <dbReference type="PROSITE" id="PS50026"/>
    </source>
</evidence>
<dbReference type="InterPro" id="IPR016186">
    <property type="entry name" value="C-type_lectin-like/link_sf"/>
</dbReference>
<dbReference type="PANTHER" id="PTHR14789">
    <property type="entry name" value="CHONDROLECTIN VARIANT CHODLFDELTAE"/>
    <property type="match status" value="1"/>
</dbReference>
<dbReference type="InterPro" id="IPR049883">
    <property type="entry name" value="NOTCH1_EGF-like"/>
</dbReference>
<evidence type="ECO:0000256" key="3">
    <source>
        <dbReference type="ARBA" id="ARBA00022553"/>
    </source>
</evidence>
<evidence type="ECO:0000256" key="2">
    <source>
        <dbReference type="ARBA" id="ARBA00022536"/>
    </source>
</evidence>
<comment type="subcellular location">
    <subcellularLocation>
        <location evidence="1">Membrane</location>
        <topology evidence="1">Single-pass type I membrane protein</topology>
    </subcellularLocation>
</comment>
<dbReference type="Proteomes" id="UP000028760">
    <property type="component" value="Unassembled WGS sequence"/>
</dbReference>
<dbReference type="KEGG" id="pfor:103153845"/>
<dbReference type="Gene3D" id="3.10.100.10">
    <property type="entry name" value="Mannose-Binding Protein A, subunit A"/>
    <property type="match status" value="1"/>
</dbReference>
<evidence type="ECO:0000256" key="4">
    <source>
        <dbReference type="ARBA" id="ARBA00022692"/>
    </source>
</evidence>
<feature type="disulfide bond" evidence="10">
    <location>
        <begin position="276"/>
        <end position="286"/>
    </location>
</feature>
<dbReference type="PROSITE" id="PS50026">
    <property type="entry name" value="EGF_3"/>
    <property type="match status" value="1"/>
</dbReference>
<dbReference type="InterPro" id="IPR016187">
    <property type="entry name" value="CTDL_fold"/>
</dbReference>
<dbReference type="Gene3D" id="2.10.25.10">
    <property type="entry name" value="Laminin"/>
    <property type="match status" value="1"/>
</dbReference>
<dbReference type="InterPro" id="IPR000742">
    <property type="entry name" value="EGF"/>
</dbReference>
<dbReference type="CDD" id="cd00054">
    <property type="entry name" value="EGF_CA"/>
    <property type="match status" value="1"/>
</dbReference>
<dbReference type="InterPro" id="IPR001304">
    <property type="entry name" value="C-type_lectin-like"/>
</dbReference>
<dbReference type="PROSITE" id="PS50041">
    <property type="entry name" value="C_TYPE_LECTIN_2"/>
    <property type="match status" value="1"/>
</dbReference>
<keyword evidence="6" id="KW-0430">Lectin</keyword>
<accession>A0A087YQU2</accession>
<dbReference type="STRING" id="48698.ENSPFOP00000020395"/>
<keyword evidence="2 10" id="KW-0245">EGF-like domain</keyword>
<protein>
    <submittedName>
        <fullName evidence="15">Uncharacterized LOC103153845</fullName>
    </submittedName>
</protein>
<keyword evidence="4 11" id="KW-0812">Transmembrane</keyword>
<feature type="domain" description="C-type lectin" evidence="14">
    <location>
        <begin position="32"/>
        <end position="160"/>
    </location>
</feature>
<feature type="domain" description="EGF-like" evidence="13">
    <location>
        <begin position="272"/>
        <end position="306"/>
    </location>
</feature>
<evidence type="ECO:0000256" key="8">
    <source>
        <dbReference type="ARBA" id="ARBA00023136"/>
    </source>
</evidence>
<keyword evidence="7 11" id="KW-1133">Transmembrane helix</keyword>
<dbReference type="InterPro" id="IPR018097">
    <property type="entry name" value="EGF_Ca-bd_CS"/>
</dbReference>
<keyword evidence="9 10" id="KW-1015">Disulfide bond</keyword>
<dbReference type="PANTHER" id="PTHR14789:SF8">
    <property type="entry name" value="C-TYPE LECTIN DOMAIN FAMILY 14 MEMBER A PRECURSOR-RELATED"/>
    <property type="match status" value="1"/>
</dbReference>
<evidence type="ECO:0000313" key="15">
    <source>
        <dbReference type="Ensembl" id="ENSPFOP00000020395.1"/>
    </source>
</evidence>
<feature type="chain" id="PRO_5001834880" evidence="12">
    <location>
        <begin position="25"/>
        <end position="356"/>
    </location>
</feature>